<feature type="transmembrane region" description="Helical" evidence="7">
    <location>
        <begin position="103"/>
        <end position="124"/>
    </location>
</feature>
<dbReference type="CDD" id="cd16378">
    <property type="entry name" value="CcmH_N"/>
    <property type="match status" value="1"/>
</dbReference>
<evidence type="ECO:0000313" key="10">
    <source>
        <dbReference type="EMBL" id="MFC4639582.1"/>
    </source>
</evidence>
<gene>
    <name evidence="10" type="ORF">ACFO0D_14690</name>
</gene>
<comment type="function">
    <text evidence="7">Possible subunit of a heme lyase.</text>
</comment>
<keyword evidence="5" id="KW-0201">Cytochrome c-type biogenesis</keyword>
<name>A0ABV9IBZ0_9DEIO</name>
<evidence type="ECO:0000256" key="2">
    <source>
        <dbReference type="ARBA" id="ARBA00022617"/>
    </source>
</evidence>
<sequence length="174" mass="18522">MSAAWVLPRLRGAALLAAVALTSAAALTPSQEARAQTLGDNLRCPICTGVPITESTNDISREMLREVREQVAAGRSDREVYRFFAARYGNFVLLDPPKEGSGVLLWGAPLLALGAGGAVLWRVLRRRPPGSPAAGPSPVPDTEPFDPFLAQVQRETTRRPGSAASPDTVAPERP</sequence>
<feature type="compositionally biased region" description="Pro residues" evidence="8">
    <location>
        <begin position="129"/>
        <end position="141"/>
    </location>
</feature>
<keyword evidence="3 7" id="KW-0479">Metal-binding</keyword>
<dbReference type="Proteomes" id="UP001595952">
    <property type="component" value="Unassembled WGS sequence"/>
</dbReference>
<dbReference type="Pfam" id="PF03918">
    <property type="entry name" value="CcmH"/>
    <property type="match status" value="1"/>
</dbReference>
<keyword evidence="6 7" id="KW-0408">Iron</keyword>
<accession>A0ABV9IBZ0</accession>
<feature type="domain" description="CcmH/CycL/Ccl2/NrfF N-terminal" evidence="9">
    <location>
        <begin position="17"/>
        <end position="128"/>
    </location>
</feature>
<dbReference type="PANTHER" id="PTHR47870:SF1">
    <property type="entry name" value="CYTOCHROME C-TYPE BIOGENESIS PROTEIN CCMH"/>
    <property type="match status" value="1"/>
</dbReference>
<dbReference type="EMBL" id="JBHSEI010000010">
    <property type="protein sequence ID" value="MFC4639582.1"/>
    <property type="molecule type" value="Genomic_DNA"/>
</dbReference>
<organism evidence="10 11">
    <name type="scientific">Deinococcus hohokamensis</name>
    <dbReference type="NCBI Taxonomy" id="309883"/>
    <lineage>
        <taxon>Bacteria</taxon>
        <taxon>Thermotogati</taxon>
        <taxon>Deinococcota</taxon>
        <taxon>Deinococci</taxon>
        <taxon>Deinococcales</taxon>
        <taxon>Deinococcaceae</taxon>
        <taxon>Deinococcus</taxon>
    </lineage>
</organism>
<evidence type="ECO:0000256" key="3">
    <source>
        <dbReference type="ARBA" id="ARBA00022723"/>
    </source>
</evidence>
<feature type="region of interest" description="Disordered" evidence="8">
    <location>
        <begin position="129"/>
        <end position="174"/>
    </location>
</feature>
<evidence type="ECO:0000313" key="11">
    <source>
        <dbReference type="Proteomes" id="UP001595952"/>
    </source>
</evidence>
<keyword evidence="7" id="KW-0812">Transmembrane</keyword>
<dbReference type="RefSeq" id="WP_380062567.1">
    <property type="nucleotide sequence ID" value="NZ_JBHSEI010000010.1"/>
</dbReference>
<evidence type="ECO:0000256" key="5">
    <source>
        <dbReference type="ARBA" id="ARBA00022748"/>
    </source>
</evidence>
<evidence type="ECO:0000256" key="1">
    <source>
        <dbReference type="ARBA" id="ARBA00010342"/>
    </source>
</evidence>
<dbReference type="InterPro" id="IPR005616">
    <property type="entry name" value="CcmH/CycL/Ccl2/NrfF_N"/>
</dbReference>
<dbReference type="Gene3D" id="1.10.8.640">
    <property type="entry name" value="Cytochrome C biogenesis protein"/>
    <property type="match status" value="1"/>
</dbReference>
<evidence type="ECO:0000256" key="4">
    <source>
        <dbReference type="ARBA" id="ARBA00022729"/>
    </source>
</evidence>
<dbReference type="PANTHER" id="PTHR47870">
    <property type="entry name" value="CYTOCHROME C-TYPE BIOGENESIS PROTEIN CCMH"/>
    <property type="match status" value="1"/>
</dbReference>
<proteinExistence type="inferred from homology"/>
<evidence type="ECO:0000256" key="7">
    <source>
        <dbReference type="RuleBase" id="RU364112"/>
    </source>
</evidence>
<feature type="signal peptide" evidence="7">
    <location>
        <begin position="1"/>
        <end position="35"/>
    </location>
</feature>
<feature type="chain" id="PRO_5045006098" description="Cytochrome c-type biogenesis protein" evidence="7">
    <location>
        <begin position="36"/>
        <end position="174"/>
    </location>
</feature>
<keyword evidence="2 7" id="KW-0349">Heme</keyword>
<reference evidence="11" key="1">
    <citation type="journal article" date="2019" name="Int. J. Syst. Evol. Microbiol.">
        <title>The Global Catalogue of Microorganisms (GCM) 10K type strain sequencing project: providing services to taxonomists for standard genome sequencing and annotation.</title>
        <authorList>
            <consortium name="The Broad Institute Genomics Platform"/>
            <consortium name="The Broad Institute Genome Sequencing Center for Infectious Disease"/>
            <person name="Wu L."/>
            <person name="Ma J."/>
        </authorList>
    </citation>
    <scope>NUCLEOTIDE SEQUENCE [LARGE SCALE GENOMIC DNA]</scope>
    <source>
        <strain evidence="11">CCUG 55995</strain>
    </source>
</reference>
<evidence type="ECO:0000256" key="8">
    <source>
        <dbReference type="SAM" id="MobiDB-lite"/>
    </source>
</evidence>
<protein>
    <recommendedName>
        <fullName evidence="7">Cytochrome c-type biogenesis protein</fullName>
    </recommendedName>
</protein>
<keyword evidence="4 7" id="KW-0732">Signal</keyword>
<keyword evidence="11" id="KW-1185">Reference proteome</keyword>
<evidence type="ECO:0000256" key="6">
    <source>
        <dbReference type="ARBA" id="ARBA00023004"/>
    </source>
</evidence>
<evidence type="ECO:0000259" key="9">
    <source>
        <dbReference type="Pfam" id="PF03918"/>
    </source>
</evidence>
<comment type="caution">
    <text evidence="10">The sequence shown here is derived from an EMBL/GenBank/DDBJ whole genome shotgun (WGS) entry which is preliminary data.</text>
</comment>
<dbReference type="InterPro" id="IPR051263">
    <property type="entry name" value="C-type_cytochrome_biogenesis"/>
</dbReference>
<dbReference type="InterPro" id="IPR038297">
    <property type="entry name" value="CcmH/CycL/NrfF/Ccl2_sf"/>
</dbReference>
<keyword evidence="7" id="KW-1133">Transmembrane helix</keyword>
<keyword evidence="7" id="KW-0472">Membrane</keyword>
<comment type="similarity">
    <text evidence="1 7">Belongs to the CcmH/CycL/Ccl2/NrfF family.</text>
</comment>